<dbReference type="AlphaFoldDB" id="A0A1I2GN35"/>
<organism evidence="1 2">
    <name type="scientific">Nannocystis exedens</name>
    <dbReference type="NCBI Taxonomy" id="54"/>
    <lineage>
        <taxon>Bacteria</taxon>
        <taxon>Pseudomonadati</taxon>
        <taxon>Myxococcota</taxon>
        <taxon>Polyangia</taxon>
        <taxon>Nannocystales</taxon>
        <taxon>Nannocystaceae</taxon>
        <taxon>Nannocystis</taxon>
    </lineage>
</organism>
<name>A0A1I2GN35_9BACT</name>
<sequence>MTEVRREPRAVRALTTARAWTAEQIGRVRAQAGGPATRAALAWASEQVGRVVRAPATRAALAWTSRQVGRVRARAGGRGTHALAAGGVRAAATALELATGPIGGAVVAAGAEAAVLAIATDAVRRTLAERAPQADRRAVLAVVIAELAREELCEAHVADAWRVACGLGEPRRAGAALAIGLRRAAIGAVGSRVTTAALRRAGLRRLLWIGTAVSVARLPGELRRAAELVRRAEQRARAFAGDGGPAPQGA</sequence>
<gene>
    <name evidence="1" type="ORF">SAMN02745121_07391</name>
</gene>
<reference evidence="2" key="1">
    <citation type="submission" date="2016-10" db="EMBL/GenBank/DDBJ databases">
        <authorList>
            <person name="Varghese N."/>
            <person name="Submissions S."/>
        </authorList>
    </citation>
    <scope>NUCLEOTIDE SEQUENCE [LARGE SCALE GENOMIC DNA]</scope>
    <source>
        <strain evidence="2">ATCC 25963</strain>
    </source>
</reference>
<protein>
    <submittedName>
        <fullName evidence="1">Uncharacterized protein</fullName>
    </submittedName>
</protein>
<dbReference type="EMBL" id="FOMX01000033">
    <property type="protein sequence ID" value="SFF18237.1"/>
    <property type="molecule type" value="Genomic_DNA"/>
</dbReference>
<evidence type="ECO:0000313" key="2">
    <source>
        <dbReference type="Proteomes" id="UP000199400"/>
    </source>
</evidence>
<accession>A0A1I2GN35</accession>
<proteinExistence type="predicted"/>
<evidence type="ECO:0000313" key="1">
    <source>
        <dbReference type="EMBL" id="SFF18237.1"/>
    </source>
</evidence>
<dbReference type="Proteomes" id="UP000199400">
    <property type="component" value="Unassembled WGS sequence"/>
</dbReference>
<dbReference type="RefSeq" id="WP_096331481.1">
    <property type="nucleotide sequence ID" value="NZ_FOMX01000033.1"/>
</dbReference>
<keyword evidence="2" id="KW-1185">Reference proteome</keyword>